<dbReference type="AlphaFoldDB" id="A0A2H0RAW7"/>
<gene>
    <name evidence="2" type="ORF">COV24_02515</name>
</gene>
<protein>
    <recommendedName>
        <fullName evidence="1">TraC-like domain-containing protein</fullName>
    </recommendedName>
</protein>
<name>A0A2H0RAW7_UNCKA</name>
<accession>A0A2H0RAW7</accession>
<dbReference type="Proteomes" id="UP000230214">
    <property type="component" value="Unassembled WGS sequence"/>
</dbReference>
<evidence type="ECO:0000313" key="2">
    <source>
        <dbReference type="EMBL" id="PIR43496.1"/>
    </source>
</evidence>
<dbReference type="EMBL" id="PCXU01000022">
    <property type="protein sequence ID" value="PIR43496.1"/>
    <property type="molecule type" value="Genomic_DNA"/>
</dbReference>
<dbReference type="InterPro" id="IPR058596">
    <property type="entry name" value="TraC-like_dom"/>
</dbReference>
<feature type="domain" description="TraC-like" evidence="1">
    <location>
        <begin position="25"/>
        <end position="203"/>
    </location>
</feature>
<sequence>MEQTTASTQDHLDIYEVKEDLVILKNGSASAVIETSAINFDLLSQREQDAAIFAYSGLLNSLNFPIQVLIKSRRMDVSEYIRKIEQAQKNTKNELLNMAVNNYKNYVENLVQNFEILDKTFYVAISYNENTIVPGESPFNWLKDLMGVSHKPQTKVNVQNVIEKAKPQIEPKIENLIKEFTRINIEARRLKTEELIKVFYESYNPDSILPNSMNENIKDYTSPVVEVLN</sequence>
<organism evidence="2 3">
    <name type="scientific">candidate division WWE3 bacterium CG10_big_fil_rev_8_21_14_0_10_32_10</name>
    <dbReference type="NCBI Taxonomy" id="1975090"/>
    <lineage>
        <taxon>Bacteria</taxon>
        <taxon>Katanobacteria</taxon>
    </lineage>
</organism>
<evidence type="ECO:0000313" key="3">
    <source>
        <dbReference type="Proteomes" id="UP000230214"/>
    </source>
</evidence>
<dbReference type="Pfam" id="PF26593">
    <property type="entry name" value="TraC-like"/>
    <property type="match status" value="1"/>
</dbReference>
<comment type="caution">
    <text evidence="2">The sequence shown here is derived from an EMBL/GenBank/DDBJ whole genome shotgun (WGS) entry which is preliminary data.</text>
</comment>
<proteinExistence type="predicted"/>
<reference evidence="2 3" key="1">
    <citation type="submission" date="2017-09" db="EMBL/GenBank/DDBJ databases">
        <title>Depth-based differentiation of microbial function through sediment-hosted aquifers and enrichment of novel symbionts in the deep terrestrial subsurface.</title>
        <authorList>
            <person name="Probst A.J."/>
            <person name="Ladd B."/>
            <person name="Jarett J.K."/>
            <person name="Geller-Mcgrath D.E."/>
            <person name="Sieber C.M."/>
            <person name="Emerson J.B."/>
            <person name="Anantharaman K."/>
            <person name="Thomas B.C."/>
            <person name="Malmstrom R."/>
            <person name="Stieglmeier M."/>
            <person name="Klingl A."/>
            <person name="Woyke T."/>
            <person name="Ryan C.M."/>
            <person name="Banfield J.F."/>
        </authorList>
    </citation>
    <scope>NUCLEOTIDE SEQUENCE [LARGE SCALE GENOMIC DNA]</scope>
    <source>
        <strain evidence="2">CG10_big_fil_rev_8_21_14_0_10_32_10</strain>
    </source>
</reference>
<evidence type="ECO:0000259" key="1">
    <source>
        <dbReference type="Pfam" id="PF26593"/>
    </source>
</evidence>